<organism evidence="2 3">
    <name type="scientific">Phialemonium thermophilum</name>
    <dbReference type="NCBI Taxonomy" id="223376"/>
    <lineage>
        <taxon>Eukaryota</taxon>
        <taxon>Fungi</taxon>
        <taxon>Dikarya</taxon>
        <taxon>Ascomycota</taxon>
        <taxon>Pezizomycotina</taxon>
        <taxon>Sordariomycetes</taxon>
        <taxon>Sordariomycetidae</taxon>
        <taxon>Cephalothecales</taxon>
        <taxon>Cephalothecaceae</taxon>
        <taxon>Phialemonium</taxon>
    </lineage>
</organism>
<accession>A0ABR3XA08</accession>
<comment type="caution">
    <text evidence="2">The sequence shown here is derived from an EMBL/GenBank/DDBJ whole genome shotgun (WGS) entry which is preliminary data.</text>
</comment>
<sequence length="193" mass="21362">MPFLDVFQTPSPRAPKKLISAPSSPASSDSTPPTSLVSTLAQPLYRLPIANTRRAVLYSKRASERTQHDQEFFQERREAHQRRMQIRARNSAAAPGGVDKLTIQRQEEEAVLAMQNHLFSKLAVEENAVANGRELGSRTVGGQPVKVAETLLLSSEGRRQNSRRVGYGRSNDQPEQGDLGCPRIERSIYTAAP</sequence>
<protein>
    <submittedName>
        <fullName evidence="2">Uncharacterized protein</fullName>
    </submittedName>
</protein>
<gene>
    <name evidence="2" type="ORF">VTK73DRAFT_1521</name>
</gene>
<feature type="region of interest" description="Disordered" evidence="1">
    <location>
        <begin position="1"/>
        <end position="36"/>
    </location>
</feature>
<evidence type="ECO:0000256" key="1">
    <source>
        <dbReference type="SAM" id="MobiDB-lite"/>
    </source>
</evidence>
<name>A0ABR3XA08_9PEZI</name>
<reference evidence="2 3" key="1">
    <citation type="journal article" date="2024" name="Commun. Biol.">
        <title>Comparative genomic analysis of thermophilic fungi reveals convergent evolutionary adaptations and gene losses.</title>
        <authorList>
            <person name="Steindorff A.S."/>
            <person name="Aguilar-Pontes M.V."/>
            <person name="Robinson A.J."/>
            <person name="Andreopoulos B."/>
            <person name="LaButti K."/>
            <person name="Kuo A."/>
            <person name="Mondo S."/>
            <person name="Riley R."/>
            <person name="Otillar R."/>
            <person name="Haridas S."/>
            <person name="Lipzen A."/>
            <person name="Grimwood J."/>
            <person name="Schmutz J."/>
            <person name="Clum A."/>
            <person name="Reid I.D."/>
            <person name="Moisan M.C."/>
            <person name="Butler G."/>
            <person name="Nguyen T.T.M."/>
            <person name="Dewar K."/>
            <person name="Conant G."/>
            <person name="Drula E."/>
            <person name="Henrissat B."/>
            <person name="Hansel C."/>
            <person name="Singer S."/>
            <person name="Hutchinson M.I."/>
            <person name="de Vries R.P."/>
            <person name="Natvig D.O."/>
            <person name="Powell A.J."/>
            <person name="Tsang A."/>
            <person name="Grigoriev I.V."/>
        </authorList>
    </citation>
    <scope>NUCLEOTIDE SEQUENCE [LARGE SCALE GENOMIC DNA]</scope>
    <source>
        <strain evidence="2 3">ATCC 24622</strain>
    </source>
</reference>
<keyword evidence="3" id="KW-1185">Reference proteome</keyword>
<evidence type="ECO:0000313" key="3">
    <source>
        <dbReference type="Proteomes" id="UP001586593"/>
    </source>
</evidence>
<dbReference type="EMBL" id="JAZHXJ010000138">
    <property type="protein sequence ID" value="KAL1872443.1"/>
    <property type="molecule type" value="Genomic_DNA"/>
</dbReference>
<evidence type="ECO:0000313" key="2">
    <source>
        <dbReference type="EMBL" id="KAL1872443.1"/>
    </source>
</evidence>
<feature type="region of interest" description="Disordered" evidence="1">
    <location>
        <begin position="152"/>
        <end position="193"/>
    </location>
</feature>
<proteinExistence type="predicted"/>
<feature type="compositionally biased region" description="Low complexity" evidence="1">
    <location>
        <begin position="20"/>
        <end position="35"/>
    </location>
</feature>
<dbReference type="Proteomes" id="UP001586593">
    <property type="component" value="Unassembled WGS sequence"/>
</dbReference>